<keyword evidence="12" id="KW-1185">Reference proteome</keyword>
<dbReference type="GO" id="GO:0009897">
    <property type="term" value="C:external side of plasma membrane"/>
    <property type="evidence" value="ECO:0007669"/>
    <property type="project" value="TreeGrafter"/>
</dbReference>
<evidence type="ECO:0000313" key="13">
    <source>
        <dbReference type="RefSeq" id="XP_044922151.1"/>
    </source>
</evidence>
<keyword evidence="8" id="KW-1015">Disulfide bond</keyword>
<organism evidence="12 13">
    <name type="scientific">Mustela putorius furo</name>
    <name type="common">European domestic ferret</name>
    <name type="synonym">Mustela furo</name>
    <dbReference type="NCBI Taxonomy" id="9669"/>
    <lineage>
        <taxon>Eukaryota</taxon>
        <taxon>Metazoa</taxon>
        <taxon>Chordata</taxon>
        <taxon>Craniata</taxon>
        <taxon>Vertebrata</taxon>
        <taxon>Euteleostomi</taxon>
        <taxon>Mammalia</taxon>
        <taxon>Eutheria</taxon>
        <taxon>Laurasiatheria</taxon>
        <taxon>Carnivora</taxon>
        <taxon>Caniformia</taxon>
        <taxon>Musteloidea</taxon>
        <taxon>Mustelidae</taxon>
        <taxon>Mustelinae</taxon>
        <taxon>Mustela</taxon>
    </lineage>
</organism>
<dbReference type="PANTHER" id="PTHR16675">
    <property type="entry name" value="MHC CLASS I-RELATED"/>
    <property type="match status" value="1"/>
</dbReference>
<evidence type="ECO:0000256" key="4">
    <source>
        <dbReference type="ARBA" id="ARBA00022475"/>
    </source>
</evidence>
<dbReference type="Gene3D" id="3.30.500.10">
    <property type="entry name" value="MHC class I-like antigen recognition-like"/>
    <property type="match status" value="1"/>
</dbReference>
<dbReference type="Pfam" id="PF14586">
    <property type="entry name" value="MHC_I_2"/>
    <property type="match status" value="1"/>
</dbReference>
<evidence type="ECO:0000256" key="10">
    <source>
        <dbReference type="ARBA" id="ARBA00023288"/>
    </source>
</evidence>
<keyword evidence="6" id="KW-0732">Signal</keyword>
<keyword evidence="4" id="KW-1003">Cell membrane</keyword>
<dbReference type="GO" id="GO:0005615">
    <property type="term" value="C:extracellular space"/>
    <property type="evidence" value="ECO:0007669"/>
    <property type="project" value="TreeGrafter"/>
</dbReference>
<keyword evidence="10" id="KW-0449">Lipoprotein</keyword>
<keyword evidence="9" id="KW-0325">Glycoprotein</keyword>
<dbReference type="GO" id="GO:0001916">
    <property type="term" value="P:positive regulation of T cell mediated cytotoxicity"/>
    <property type="evidence" value="ECO:0007669"/>
    <property type="project" value="TreeGrafter"/>
</dbReference>
<dbReference type="InterPro" id="IPR029287">
    <property type="entry name" value="RAE-1"/>
</dbReference>
<comment type="function">
    <text evidence="1">Acts as a ligand for KLRK1.</text>
</comment>
<dbReference type="GO" id="GO:0046703">
    <property type="term" value="F:natural killer cell lectin-like receptor binding"/>
    <property type="evidence" value="ECO:0007669"/>
    <property type="project" value="UniProtKB-ARBA"/>
</dbReference>
<dbReference type="PANTHER" id="PTHR16675:SF64">
    <property type="entry name" value="RETINOIC ACID EARLY TRANSCRIPT 1E"/>
    <property type="match status" value="1"/>
</dbReference>
<dbReference type="RefSeq" id="XP_044922151.1">
    <property type="nucleotide sequence ID" value="XM_045066216.1"/>
</dbReference>
<evidence type="ECO:0000313" key="12">
    <source>
        <dbReference type="Proteomes" id="UP000000715"/>
    </source>
</evidence>
<accession>A0A8U0UPY1</accession>
<evidence type="ECO:0000256" key="3">
    <source>
        <dbReference type="ARBA" id="ARBA00008353"/>
    </source>
</evidence>
<reference evidence="13" key="1">
    <citation type="submission" date="2025-08" db="UniProtKB">
        <authorList>
            <consortium name="RefSeq"/>
        </authorList>
    </citation>
    <scope>IDENTIFICATION</scope>
    <source>
        <tissue evidence="13">Brain</tissue>
    </source>
</reference>
<dbReference type="InterPro" id="IPR050208">
    <property type="entry name" value="MHC_class-I_related"/>
</dbReference>
<dbReference type="FunFam" id="3.30.500.10:FF:000004">
    <property type="entry name" value="Retinoic acid early-inducible protein 1-beta"/>
    <property type="match status" value="1"/>
</dbReference>
<gene>
    <name evidence="13" type="primary">LOC106005807</name>
</gene>
<keyword evidence="5" id="KW-0336">GPI-anchor</keyword>
<comment type="subcellular location">
    <subcellularLocation>
        <location evidence="2">Cell membrane</location>
        <topology evidence="2">Lipid-anchor</topology>
        <topology evidence="2">GPI-anchor</topology>
    </subcellularLocation>
</comment>
<evidence type="ECO:0000256" key="7">
    <source>
        <dbReference type="ARBA" id="ARBA00023136"/>
    </source>
</evidence>
<name>A0A8U0UPY1_MUSPF</name>
<dbReference type="GO" id="GO:0006955">
    <property type="term" value="P:immune response"/>
    <property type="evidence" value="ECO:0007669"/>
    <property type="project" value="TreeGrafter"/>
</dbReference>
<feature type="domain" description="Retinoic acid early-inducible protein 1" evidence="11">
    <location>
        <begin position="35"/>
        <end position="211"/>
    </location>
</feature>
<sequence length="258" mass="29360">MQKWRGLGWRSPSPPSAVSLSEGILWPQLPFSFTDPHSLCLHLTVKSQSRPRHLWYEVQGSVTKKPFLQYDSDSSKIRPLGLLGQKVNATKAWTQLTQPLGEVGQELRMILPDIKLENNMTRDNCVWIAAPPTLDNQLCCQHEAQWCPTVFWRFSINGQATLLFGMMNVTWTVMNPGARGIKEEWEDEGLANYFRRISMGYCKPWLGEFLEHWEKVLEPPALPALCYPSASGDPNVTGTLEVKDQRLSELVPQFKSAF</sequence>
<dbReference type="InterPro" id="IPR037055">
    <property type="entry name" value="MHC_I-like_Ag-recog_sf"/>
</dbReference>
<evidence type="ECO:0000256" key="9">
    <source>
        <dbReference type="ARBA" id="ARBA00023180"/>
    </source>
</evidence>
<dbReference type="OrthoDB" id="9531345at2759"/>
<evidence type="ECO:0000259" key="11">
    <source>
        <dbReference type="Pfam" id="PF14586"/>
    </source>
</evidence>
<dbReference type="GeneID" id="106005807"/>
<evidence type="ECO:0000256" key="6">
    <source>
        <dbReference type="ARBA" id="ARBA00022729"/>
    </source>
</evidence>
<evidence type="ECO:0000256" key="5">
    <source>
        <dbReference type="ARBA" id="ARBA00022622"/>
    </source>
</evidence>
<dbReference type="GO" id="GO:0002486">
    <property type="term" value="P:antigen processing and presentation of endogenous peptide antigen via MHC class I via ER pathway, TAP-independent"/>
    <property type="evidence" value="ECO:0007669"/>
    <property type="project" value="TreeGrafter"/>
</dbReference>
<proteinExistence type="inferred from homology"/>
<evidence type="ECO:0000256" key="2">
    <source>
        <dbReference type="ARBA" id="ARBA00004609"/>
    </source>
</evidence>
<dbReference type="InterPro" id="IPR011162">
    <property type="entry name" value="MHC_I/II-like_Ag-recog"/>
</dbReference>
<dbReference type="AlphaFoldDB" id="A0A8U0UPY1"/>
<protein>
    <submittedName>
        <fullName evidence="13">Retinoic acid early transcript 1E</fullName>
    </submittedName>
</protein>
<dbReference type="Proteomes" id="UP000000715">
    <property type="component" value="Unplaced"/>
</dbReference>
<comment type="similarity">
    <text evidence="3">Belongs to the NKG2D ligand family.</text>
</comment>
<keyword evidence="7" id="KW-0472">Membrane</keyword>
<dbReference type="GO" id="GO:0002476">
    <property type="term" value="P:antigen processing and presentation of endogenous peptide antigen via MHC class Ib"/>
    <property type="evidence" value="ECO:0007669"/>
    <property type="project" value="TreeGrafter"/>
</dbReference>
<dbReference type="SUPFAM" id="SSF54452">
    <property type="entry name" value="MHC antigen-recognition domain"/>
    <property type="match status" value="1"/>
</dbReference>
<evidence type="ECO:0000256" key="8">
    <source>
        <dbReference type="ARBA" id="ARBA00023157"/>
    </source>
</evidence>
<evidence type="ECO:0000256" key="1">
    <source>
        <dbReference type="ARBA" id="ARBA00002305"/>
    </source>
</evidence>